<evidence type="ECO:0000256" key="6">
    <source>
        <dbReference type="ARBA" id="ARBA00022927"/>
    </source>
</evidence>
<evidence type="ECO:0000256" key="4">
    <source>
        <dbReference type="ARBA" id="ARBA00022519"/>
    </source>
</evidence>
<keyword evidence="8" id="KW-0472">Membrane</keyword>
<evidence type="ECO:0000256" key="7">
    <source>
        <dbReference type="ARBA" id="ARBA00022989"/>
    </source>
</evidence>
<keyword evidence="7" id="KW-1133">Transmembrane helix</keyword>
<dbReference type="Gene3D" id="2.30.30.830">
    <property type="match status" value="1"/>
</dbReference>
<keyword evidence="5" id="KW-0812">Transmembrane</keyword>
<comment type="caution">
    <text evidence="10">The sequence shown here is derived from an EMBL/GenBank/DDBJ whole genome shotgun (WGS) entry which is preliminary data.</text>
</comment>
<gene>
    <name evidence="10" type="ORF">GTGU_03028</name>
</gene>
<name>A0A085A4L5_9ENTR</name>
<evidence type="ECO:0000256" key="2">
    <source>
        <dbReference type="ARBA" id="ARBA00022448"/>
    </source>
</evidence>
<dbReference type="eggNOG" id="COG3031">
    <property type="taxonomic scope" value="Bacteria"/>
</dbReference>
<dbReference type="GO" id="GO:0005886">
    <property type="term" value="C:plasma membrane"/>
    <property type="evidence" value="ECO:0007669"/>
    <property type="project" value="UniProtKB-SubCell"/>
</dbReference>
<keyword evidence="6" id="KW-0653">Protein transport</keyword>
<protein>
    <submittedName>
        <fullName evidence="10">General secretion pathway protein C</fullName>
    </submittedName>
</protein>
<keyword evidence="3" id="KW-1003">Cell membrane</keyword>
<dbReference type="AlphaFoldDB" id="A0A085A4L5"/>
<reference evidence="11" key="1">
    <citation type="submission" date="2014-05" db="EMBL/GenBank/DDBJ databases">
        <title>ATOL: Assembling a taxonomically balanced genome-scale reconstruction of the evolutionary history of the Enterobacteriaceae.</title>
        <authorList>
            <person name="Plunkett G. III"/>
            <person name="Neeno-Eckwall E.C."/>
            <person name="Glasner J.D."/>
            <person name="Perna N.T."/>
        </authorList>
    </citation>
    <scope>NUCLEOTIDE SEQUENCE [LARGE SCALE GENOMIC DNA]</scope>
    <source>
        <strain evidence="11">ATCC 49490</strain>
    </source>
</reference>
<dbReference type="RefSeq" id="WP_038158536.1">
    <property type="nucleotide sequence ID" value="NZ_JMTB01000092.1"/>
</dbReference>
<evidence type="ECO:0000313" key="11">
    <source>
        <dbReference type="Proteomes" id="UP000028630"/>
    </source>
</evidence>
<organism evidence="10 11">
    <name type="scientific">Trabulsiella guamensis ATCC 49490</name>
    <dbReference type="NCBI Taxonomy" id="1005994"/>
    <lineage>
        <taxon>Bacteria</taxon>
        <taxon>Pseudomonadati</taxon>
        <taxon>Pseudomonadota</taxon>
        <taxon>Gammaproteobacteria</taxon>
        <taxon>Enterobacterales</taxon>
        <taxon>Enterobacteriaceae</taxon>
        <taxon>Trabulsiella</taxon>
    </lineage>
</organism>
<dbReference type="SUPFAM" id="SSF50156">
    <property type="entry name" value="PDZ domain-like"/>
    <property type="match status" value="1"/>
</dbReference>
<dbReference type="InterPro" id="IPR024961">
    <property type="entry name" value="T2SS_GspC_N"/>
</dbReference>
<feature type="domain" description="Type II secretion system protein GspC N-terminal" evidence="9">
    <location>
        <begin position="54"/>
        <end position="128"/>
    </location>
</feature>
<dbReference type="Proteomes" id="UP000028630">
    <property type="component" value="Unassembled WGS sequence"/>
</dbReference>
<proteinExistence type="predicted"/>
<keyword evidence="4" id="KW-0997">Cell inner membrane</keyword>
<dbReference type="Pfam" id="PF11356">
    <property type="entry name" value="T2SSC"/>
    <property type="match status" value="1"/>
</dbReference>
<dbReference type="EMBL" id="JMTB01000092">
    <property type="protein sequence ID" value="KFC05160.1"/>
    <property type="molecule type" value="Genomic_DNA"/>
</dbReference>
<evidence type="ECO:0000313" key="10">
    <source>
        <dbReference type="EMBL" id="KFC05160.1"/>
    </source>
</evidence>
<dbReference type="InterPro" id="IPR036034">
    <property type="entry name" value="PDZ_sf"/>
</dbReference>
<dbReference type="Gene3D" id="2.30.42.10">
    <property type="match status" value="1"/>
</dbReference>
<keyword evidence="11" id="KW-1185">Reference proteome</keyword>
<keyword evidence="2" id="KW-0813">Transport</keyword>
<evidence type="ECO:0000256" key="3">
    <source>
        <dbReference type="ARBA" id="ARBA00022475"/>
    </source>
</evidence>
<comment type="subcellular location">
    <subcellularLocation>
        <location evidence="1">Cell inner membrane</location>
    </subcellularLocation>
</comment>
<evidence type="ECO:0000259" key="9">
    <source>
        <dbReference type="Pfam" id="PF11356"/>
    </source>
</evidence>
<evidence type="ECO:0000256" key="5">
    <source>
        <dbReference type="ARBA" id="ARBA00022692"/>
    </source>
</evidence>
<accession>A0A085A4L5</accession>
<dbReference type="GO" id="GO:0015031">
    <property type="term" value="P:protein transport"/>
    <property type="evidence" value="ECO:0007669"/>
    <property type="project" value="UniProtKB-KW"/>
</dbReference>
<evidence type="ECO:0000256" key="1">
    <source>
        <dbReference type="ARBA" id="ARBA00004533"/>
    </source>
</evidence>
<evidence type="ECO:0000256" key="8">
    <source>
        <dbReference type="ARBA" id="ARBA00023136"/>
    </source>
</evidence>
<sequence>MTIVSIILMGYAILMLVSFLHQDHAATSTTYTNEIALPLANIPAALPLASDAPAPVIAPVSSNVDLTVTGITYSKDSKRSRAIIRSTKGQKNYAVNAAIEEYPELRVAQIHPTQVILNNGGSLQTLVLELPTSKNGATIGAIPKLVIAEIDTLGKYIKPSIIQDENNNITGIRLHNNVAPTTFRKSGLIPADVAIKMNNHLLQDKQSVDAALTEMDQLRTAEFTVLRNGQQQLVKVSIQDFISNMDVK</sequence>